<organism evidence="1 2">
    <name type="scientific">Fusarium irregulare</name>
    <dbReference type="NCBI Taxonomy" id="2494466"/>
    <lineage>
        <taxon>Eukaryota</taxon>
        <taxon>Fungi</taxon>
        <taxon>Dikarya</taxon>
        <taxon>Ascomycota</taxon>
        <taxon>Pezizomycotina</taxon>
        <taxon>Sordariomycetes</taxon>
        <taxon>Hypocreomycetidae</taxon>
        <taxon>Hypocreales</taxon>
        <taxon>Nectriaceae</taxon>
        <taxon>Fusarium</taxon>
        <taxon>Fusarium incarnatum-equiseti species complex</taxon>
    </lineage>
</organism>
<keyword evidence="2" id="KW-1185">Reference proteome</keyword>
<name>A0A9W8PQZ7_9HYPO</name>
<evidence type="ECO:0000313" key="2">
    <source>
        <dbReference type="Proteomes" id="UP001152130"/>
    </source>
</evidence>
<sequence>MLVVDDFGNNALHYLGSGLFGPLCENGTGIKDIFKKFLDMGLDINACNNGGQTPMFFLVLLRNAGLSKR</sequence>
<protein>
    <recommendedName>
        <fullName evidence="3">Ankyrin repeat protein</fullName>
    </recommendedName>
</protein>
<dbReference type="InterPro" id="IPR036770">
    <property type="entry name" value="Ankyrin_rpt-contain_sf"/>
</dbReference>
<comment type="caution">
    <text evidence="1">The sequence shown here is derived from an EMBL/GenBank/DDBJ whole genome shotgun (WGS) entry which is preliminary data.</text>
</comment>
<gene>
    <name evidence="1" type="ORF">NW766_005330</name>
</gene>
<dbReference type="EMBL" id="JAPDHF010000007">
    <property type="protein sequence ID" value="KAJ4015005.1"/>
    <property type="molecule type" value="Genomic_DNA"/>
</dbReference>
<dbReference type="OrthoDB" id="21416at2759"/>
<reference evidence="1" key="1">
    <citation type="submission" date="2022-10" db="EMBL/GenBank/DDBJ databases">
        <title>Fusarium specimens isolated from Avocado Roots.</title>
        <authorList>
            <person name="Stajich J."/>
            <person name="Roper C."/>
            <person name="Heimlech-Rivalta G."/>
        </authorList>
    </citation>
    <scope>NUCLEOTIDE SEQUENCE</scope>
    <source>
        <strain evidence="1">CF00143</strain>
    </source>
</reference>
<proteinExistence type="predicted"/>
<dbReference type="AlphaFoldDB" id="A0A9W8PQZ7"/>
<evidence type="ECO:0000313" key="1">
    <source>
        <dbReference type="EMBL" id="KAJ4015005.1"/>
    </source>
</evidence>
<dbReference type="Gene3D" id="1.25.40.20">
    <property type="entry name" value="Ankyrin repeat-containing domain"/>
    <property type="match status" value="1"/>
</dbReference>
<dbReference type="SUPFAM" id="SSF48403">
    <property type="entry name" value="Ankyrin repeat"/>
    <property type="match status" value="1"/>
</dbReference>
<dbReference type="Proteomes" id="UP001152130">
    <property type="component" value="Unassembled WGS sequence"/>
</dbReference>
<accession>A0A9W8PQZ7</accession>
<evidence type="ECO:0008006" key="3">
    <source>
        <dbReference type="Google" id="ProtNLM"/>
    </source>
</evidence>